<dbReference type="InterPro" id="IPR037208">
    <property type="entry name" value="Spo0E-like_sf"/>
</dbReference>
<sequence length="51" mass="6062">MSQNLVEKIEYYRSMMMNLTTNHSFTSNAVIQASQKLDEYLNQLQKSKLKY</sequence>
<keyword evidence="2" id="KW-1185">Reference proteome</keyword>
<organism evidence="1 2">
    <name type="scientific">Cerasibacillus quisquiliarum</name>
    <dbReference type="NCBI Taxonomy" id="227865"/>
    <lineage>
        <taxon>Bacteria</taxon>
        <taxon>Bacillati</taxon>
        <taxon>Bacillota</taxon>
        <taxon>Bacilli</taxon>
        <taxon>Bacillales</taxon>
        <taxon>Bacillaceae</taxon>
        <taxon>Cerasibacillus</taxon>
    </lineage>
</organism>
<accession>A0A511UYF5</accession>
<dbReference type="InterPro" id="IPR018540">
    <property type="entry name" value="Spo0E-like"/>
</dbReference>
<name>A0A511UYF5_9BACI</name>
<reference evidence="1 2" key="1">
    <citation type="submission" date="2019-07" db="EMBL/GenBank/DDBJ databases">
        <title>Whole genome shotgun sequence of Cerasibacillus quisquiliarum NBRC 102429.</title>
        <authorList>
            <person name="Hosoyama A."/>
            <person name="Uohara A."/>
            <person name="Ohji S."/>
            <person name="Ichikawa N."/>
        </authorList>
    </citation>
    <scope>NUCLEOTIDE SEQUENCE [LARGE SCALE GENOMIC DNA]</scope>
    <source>
        <strain evidence="1 2">NBRC 102429</strain>
    </source>
</reference>
<dbReference type="EMBL" id="BJXW01000021">
    <property type="protein sequence ID" value="GEN31666.1"/>
    <property type="molecule type" value="Genomic_DNA"/>
</dbReference>
<protein>
    <recommendedName>
        <fullName evidence="3">Aspartyl-phosphate phosphatase Spo0E family protein</fullName>
    </recommendedName>
</protein>
<evidence type="ECO:0000313" key="2">
    <source>
        <dbReference type="Proteomes" id="UP000321491"/>
    </source>
</evidence>
<dbReference type="GO" id="GO:0046983">
    <property type="term" value="F:protein dimerization activity"/>
    <property type="evidence" value="ECO:0007669"/>
    <property type="project" value="InterPro"/>
</dbReference>
<dbReference type="Gene3D" id="4.10.280.10">
    <property type="entry name" value="Helix-loop-helix DNA-binding domain"/>
    <property type="match status" value="1"/>
</dbReference>
<dbReference type="OrthoDB" id="2721702at2"/>
<dbReference type="SUPFAM" id="SSF140500">
    <property type="entry name" value="BAS1536-like"/>
    <property type="match status" value="1"/>
</dbReference>
<dbReference type="InterPro" id="IPR036638">
    <property type="entry name" value="HLH_DNA-bd_sf"/>
</dbReference>
<dbReference type="Pfam" id="PF09388">
    <property type="entry name" value="SpoOE-like"/>
    <property type="match status" value="1"/>
</dbReference>
<dbReference type="RefSeq" id="WP_146938056.1">
    <property type="nucleotide sequence ID" value="NZ_BJXW01000021.1"/>
</dbReference>
<proteinExistence type="predicted"/>
<dbReference type="AlphaFoldDB" id="A0A511UYF5"/>
<dbReference type="GO" id="GO:0043937">
    <property type="term" value="P:regulation of sporulation"/>
    <property type="evidence" value="ECO:0007669"/>
    <property type="project" value="InterPro"/>
</dbReference>
<evidence type="ECO:0008006" key="3">
    <source>
        <dbReference type="Google" id="ProtNLM"/>
    </source>
</evidence>
<dbReference type="Proteomes" id="UP000321491">
    <property type="component" value="Unassembled WGS sequence"/>
</dbReference>
<gene>
    <name evidence="1" type="ORF">CQU01_19040</name>
</gene>
<comment type="caution">
    <text evidence="1">The sequence shown here is derived from an EMBL/GenBank/DDBJ whole genome shotgun (WGS) entry which is preliminary data.</text>
</comment>
<evidence type="ECO:0000313" key="1">
    <source>
        <dbReference type="EMBL" id="GEN31666.1"/>
    </source>
</evidence>